<feature type="signal peptide" evidence="6">
    <location>
        <begin position="1"/>
        <end position="25"/>
    </location>
</feature>
<evidence type="ECO:0000313" key="8">
    <source>
        <dbReference type="EMBL" id="CAA90641.1"/>
    </source>
</evidence>
<dbReference type="PANTHER" id="PTHR31189">
    <property type="entry name" value="OS03G0336100 PROTEIN-RELATED"/>
    <property type="match status" value="1"/>
</dbReference>
<feature type="domain" description="Cupin type-1" evidence="7">
    <location>
        <begin position="286"/>
        <end position="434"/>
    </location>
</feature>
<accession>Q39770</accession>
<evidence type="ECO:0000256" key="1">
    <source>
        <dbReference type="ARBA" id="ARBA00007178"/>
    </source>
</evidence>
<comment type="similarity">
    <text evidence="1">Belongs to the 11S seed storage protein (globulins) family.</text>
</comment>
<feature type="region of interest" description="Disordered" evidence="5">
    <location>
        <begin position="123"/>
        <end position="144"/>
    </location>
</feature>
<dbReference type="PANTHER" id="PTHR31189:SF54">
    <property type="entry name" value="11S GLOBULIN SEED STORAGE PROTEIN 2-LIKE"/>
    <property type="match status" value="1"/>
</dbReference>
<reference evidence="8" key="1">
    <citation type="journal article" date="1995" name="J. Mol. Evol.">
        <title>Evolution of seed storage protein genes: legumin genes of Ginkgo biloba.</title>
        <authorList>
            <person name="Hager K.P."/>
            <person name="Braun H."/>
            <person name="Czihal A."/>
            <person name="Muller B."/>
            <person name="Baumlein H."/>
        </authorList>
    </citation>
    <scope>NUCLEOTIDE SEQUENCE</scope>
    <source>
        <tissue evidence="8">Leaf</tissue>
    </source>
</reference>
<dbReference type="InterPro" id="IPR050253">
    <property type="entry name" value="Seed_Storage-Functional"/>
</dbReference>
<dbReference type="EMBL" id="Z50778">
    <property type="protein sequence ID" value="CAA90641.1"/>
    <property type="molecule type" value="Genomic_DNA"/>
</dbReference>
<dbReference type="PRINTS" id="PR00439">
    <property type="entry name" value="11SGLOBULIN"/>
</dbReference>
<dbReference type="InterPro" id="IPR006045">
    <property type="entry name" value="Cupin_1"/>
</dbReference>
<dbReference type="Gene3D" id="2.60.120.10">
    <property type="entry name" value="Jelly Rolls"/>
    <property type="match status" value="2"/>
</dbReference>
<dbReference type="InterPro" id="IPR011051">
    <property type="entry name" value="RmlC_Cupin_sf"/>
</dbReference>
<evidence type="ECO:0000256" key="4">
    <source>
        <dbReference type="ARBA" id="ARBA00023157"/>
    </source>
</evidence>
<dbReference type="SMART" id="SM00835">
    <property type="entry name" value="Cupin_1"/>
    <property type="match status" value="2"/>
</dbReference>
<evidence type="ECO:0000259" key="7">
    <source>
        <dbReference type="SMART" id="SM00835"/>
    </source>
</evidence>
<feature type="domain" description="Cupin type-1" evidence="7">
    <location>
        <begin position="47"/>
        <end position="236"/>
    </location>
</feature>
<keyword evidence="4" id="KW-1015">Disulfide bond</keyword>
<keyword evidence="6" id="KW-0732">Signal</keyword>
<sequence length="460" mass="51450">MEKQTTLLILLVCLLFSIQCFTSNAREAEVERRQREQLQQSCRFDRLNAQEPTQRITSEGGSVELLNVEDSEQFQCAGVAPLRETLNPNALSLPRYTNTPTMAYVVEGEGRLGVVFPGCPETFQSSTSRGGEGQQSQERSQKIRRVRRGDVVAIPAGVAYWLYNDGNRRLQIVAIADTSNHQNQLDQTYRPFYLAGSAPSGAQKAAGATSIGDNILQGFDTDTLAEAMGISQDTARRIQQNQKKGLIVKVERGLRMPGPPSDDYEREREREGNNVEEFYCSMRLRHNADDSEDADVYVRNGGRLNTVNRLKLPALRSLRLGAERGILQPNAMFAPSWLNAHAVMYVTRGQGRIQIVQNEGRRVFDGAVKEGQFLVIPQLHAIAKQAGKDGLEWISFTTSDSPIRSTLTGRNSVLKAMPQEVVMNAYRINGKDARDLRRNREHETIILSPTPQHQQPRAIE</sequence>
<evidence type="ECO:0000256" key="6">
    <source>
        <dbReference type="SAM" id="SignalP"/>
    </source>
</evidence>
<name>Q39770_GINBI</name>
<dbReference type="CDD" id="cd02242">
    <property type="entry name" value="cupin_11S_legumin_N"/>
    <property type="match status" value="1"/>
</dbReference>
<dbReference type="Pfam" id="PF00190">
    <property type="entry name" value="Cupin_1"/>
    <property type="match status" value="2"/>
</dbReference>
<evidence type="ECO:0000256" key="2">
    <source>
        <dbReference type="ARBA" id="ARBA00022761"/>
    </source>
</evidence>
<keyword evidence="3" id="KW-0708">Seed storage protein</keyword>
<feature type="chain" id="PRO_5004222820" evidence="6">
    <location>
        <begin position="26"/>
        <end position="460"/>
    </location>
</feature>
<proteinExistence type="inferred from homology"/>
<organism evidence="8">
    <name type="scientific">Ginkgo biloba</name>
    <name type="common">Ginkgo</name>
    <name type="synonym">Maidenhair tree</name>
    <dbReference type="NCBI Taxonomy" id="3311"/>
    <lineage>
        <taxon>Eukaryota</taxon>
        <taxon>Viridiplantae</taxon>
        <taxon>Streptophyta</taxon>
        <taxon>Embryophyta</taxon>
        <taxon>Tracheophyta</taxon>
        <taxon>Spermatophyta</taxon>
        <taxon>Ginkgoidae</taxon>
        <taxon>Ginkgoales</taxon>
        <taxon>Ginkgoaceae</taxon>
        <taxon>Ginkgo</taxon>
    </lineage>
</organism>
<dbReference type="GO" id="GO:0045735">
    <property type="term" value="F:nutrient reservoir activity"/>
    <property type="evidence" value="ECO:0007669"/>
    <property type="project" value="UniProtKB-KW"/>
</dbReference>
<dbReference type="InterPro" id="IPR006044">
    <property type="entry name" value="11S_seedstore_pln"/>
</dbReference>
<dbReference type="FunFam" id="2.60.120.10:FF:000073">
    <property type="entry name" value="Glycinin G1"/>
    <property type="match status" value="1"/>
</dbReference>
<dbReference type="InterPro" id="IPR014710">
    <property type="entry name" value="RmlC-like_jellyroll"/>
</dbReference>
<evidence type="ECO:0000256" key="5">
    <source>
        <dbReference type="SAM" id="MobiDB-lite"/>
    </source>
</evidence>
<feature type="compositionally biased region" description="Low complexity" evidence="5">
    <location>
        <begin position="124"/>
        <end position="138"/>
    </location>
</feature>
<evidence type="ECO:0000256" key="3">
    <source>
        <dbReference type="ARBA" id="ARBA00023129"/>
    </source>
</evidence>
<dbReference type="CDD" id="cd02243">
    <property type="entry name" value="cupin_11S_legumin_C"/>
    <property type="match status" value="1"/>
</dbReference>
<dbReference type="AlphaFoldDB" id="Q39770"/>
<keyword evidence="2" id="KW-0758">Storage protein</keyword>
<dbReference type="SUPFAM" id="SSF51182">
    <property type="entry name" value="RmlC-like cupins"/>
    <property type="match status" value="1"/>
</dbReference>
<protein>
    <submittedName>
        <fullName evidence="8">Legumin; 11S-globulin</fullName>
    </submittedName>
</protein>
<dbReference type="SMR" id="Q39770"/>